<evidence type="ECO:0000313" key="2">
    <source>
        <dbReference type="Proteomes" id="UP000247417"/>
    </source>
</evidence>
<dbReference type="OrthoDB" id="6466868at2"/>
<sequence>MLPDGLDFLMRPILAQMCRMESLHDHTLSLADFALMNDALDARAENEVRAHRAAEINNV</sequence>
<protein>
    <submittedName>
        <fullName evidence="1">Uncharacterized protein</fullName>
    </submittedName>
</protein>
<accession>A0A318QPH8</accession>
<dbReference type="RefSeq" id="WP_110507423.1">
    <property type="nucleotide sequence ID" value="NZ_NKTX01000032.1"/>
</dbReference>
<dbReference type="InterPro" id="IPR054182">
    <property type="entry name" value="DUF6889"/>
</dbReference>
<proteinExistence type="predicted"/>
<dbReference type="Proteomes" id="UP000247417">
    <property type="component" value="Unassembled WGS sequence"/>
</dbReference>
<dbReference type="EMBL" id="NKTX01000032">
    <property type="protein sequence ID" value="PYD81416.1"/>
    <property type="molecule type" value="Genomic_DNA"/>
</dbReference>
<dbReference type="AlphaFoldDB" id="A0A318QPH8"/>
<organism evidence="1 2">
    <name type="scientific">Komagataeibacter oboediens</name>
    <dbReference type="NCBI Taxonomy" id="65958"/>
    <lineage>
        <taxon>Bacteria</taxon>
        <taxon>Pseudomonadati</taxon>
        <taxon>Pseudomonadota</taxon>
        <taxon>Alphaproteobacteria</taxon>
        <taxon>Acetobacterales</taxon>
        <taxon>Acetobacteraceae</taxon>
        <taxon>Komagataeibacter</taxon>
    </lineage>
</organism>
<dbReference type="STRING" id="940286.GCA_000227565_01395"/>
<evidence type="ECO:0000313" key="1">
    <source>
        <dbReference type="EMBL" id="PYD81416.1"/>
    </source>
</evidence>
<reference evidence="1 2" key="1">
    <citation type="submission" date="2017-07" db="EMBL/GenBank/DDBJ databases">
        <title>A draft genome sequence of Komagataeibacter oboediens LMG 18849.</title>
        <authorList>
            <person name="Skraban J."/>
            <person name="Cleenwerck I."/>
            <person name="Vandamme P."/>
            <person name="Trcek J."/>
        </authorList>
    </citation>
    <scope>NUCLEOTIDE SEQUENCE [LARGE SCALE GENOMIC DNA]</scope>
    <source>
        <strain evidence="1 2">LMG 18849</strain>
    </source>
</reference>
<dbReference type="Pfam" id="PF21829">
    <property type="entry name" value="DUF6889"/>
    <property type="match status" value="1"/>
</dbReference>
<comment type="caution">
    <text evidence="1">The sequence shown here is derived from an EMBL/GenBank/DDBJ whole genome shotgun (WGS) entry which is preliminary data.</text>
</comment>
<name>A0A318QPH8_9PROT</name>
<gene>
    <name evidence="1" type="ORF">CFR80_11920</name>
</gene>